<dbReference type="GO" id="GO:0016491">
    <property type="term" value="F:oxidoreductase activity"/>
    <property type="evidence" value="ECO:0007669"/>
    <property type="project" value="InterPro"/>
</dbReference>
<evidence type="ECO:0000313" key="2">
    <source>
        <dbReference type="EMBL" id="EQD37120.1"/>
    </source>
</evidence>
<dbReference type="InterPro" id="IPR029039">
    <property type="entry name" value="Flavoprotein-like_sf"/>
</dbReference>
<dbReference type="Gene3D" id="3.40.50.360">
    <property type="match status" value="1"/>
</dbReference>
<gene>
    <name evidence="2" type="ORF">B2A_11858</name>
</gene>
<dbReference type="InterPro" id="IPR005025">
    <property type="entry name" value="FMN_Rdtase-like_dom"/>
</dbReference>
<sequence length="194" mass="21635">MIVMHMDEKTKILGIAGSLRKDSYNKALLKVIAGLAPAGVEIEVFELDSIPLYNQDIDTPELMPQSVRSLKDKIKKADAVLFVTPEYNRSMPGVLKNAIDWASRPYNDNSFDDKPVATIGATDGMLGTAVAQYHMREIFSFLNAHPMERPQLFVSGISKKIVDGNIQDEELKKLLMQFIENLVAWAARINNGKV</sequence>
<evidence type="ECO:0000259" key="1">
    <source>
        <dbReference type="Pfam" id="PF03358"/>
    </source>
</evidence>
<proteinExistence type="predicted"/>
<dbReference type="AlphaFoldDB" id="T1A5L5"/>
<name>T1A5L5_9ZZZZ</name>
<feature type="domain" description="NADPH-dependent FMN reductase-like" evidence="1">
    <location>
        <begin position="10"/>
        <end position="155"/>
    </location>
</feature>
<dbReference type="GO" id="GO:0010181">
    <property type="term" value="F:FMN binding"/>
    <property type="evidence" value="ECO:0007669"/>
    <property type="project" value="TreeGrafter"/>
</dbReference>
<organism evidence="2">
    <name type="scientific">mine drainage metagenome</name>
    <dbReference type="NCBI Taxonomy" id="410659"/>
    <lineage>
        <taxon>unclassified sequences</taxon>
        <taxon>metagenomes</taxon>
        <taxon>ecological metagenomes</taxon>
    </lineage>
</organism>
<dbReference type="GO" id="GO:0005829">
    <property type="term" value="C:cytosol"/>
    <property type="evidence" value="ECO:0007669"/>
    <property type="project" value="TreeGrafter"/>
</dbReference>
<reference evidence="2" key="2">
    <citation type="journal article" date="2014" name="ISME J.">
        <title>Microbial stratification in low pH oxic and suboxic macroscopic growths along an acid mine drainage.</title>
        <authorList>
            <person name="Mendez-Garcia C."/>
            <person name="Mesa V."/>
            <person name="Sprenger R.R."/>
            <person name="Richter M."/>
            <person name="Diez M.S."/>
            <person name="Solano J."/>
            <person name="Bargiela R."/>
            <person name="Golyshina O.V."/>
            <person name="Manteca A."/>
            <person name="Ramos J.L."/>
            <person name="Gallego J.R."/>
            <person name="Llorente I."/>
            <person name="Martins Dos Santos V.A."/>
            <person name="Jensen O.N."/>
            <person name="Pelaez A.I."/>
            <person name="Sanchez J."/>
            <person name="Ferrer M."/>
        </authorList>
    </citation>
    <scope>NUCLEOTIDE SEQUENCE</scope>
</reference>
<reference evidence="2" key="1">
    <citation type="submission" date="2013-08" db="EMBL/GenBank/DDBJ databases">
        <authorList>
            <person name="Mendez C."/>
            <person name="Richter M."/>
            <person name="Ferrer M."/>
            <person name="Sanchez J."/>
        </authorList>
    </citation>
    <scope>NUCLEOTIDE SEQUENCE</scope>
</reference>
<protein>
    <submittedName>
        <fullName evidence="2">Glycerol-3-phosphate dehydrogenase (NAD(P)(+))</fullName>
    </submittedName>
</protein>
<dbReference type="InterPro" id="IPR050712">
    <property type="entry name" value="NAD(P)H-dep_reductase"/>
</dbReference>
<dbReference type="SUPFAM" id="SSF52218">
    <property type="entry name" value="Flavoproteins"/>
    <property type="match status" value="1"/>
</dbReference>
<comment type="caution">
    <text evidence="2">The sequence shown here is derived from an EMBL/GenBank/DDBJ whole genome shotgun (WGS) entry which is preliminary data.</text>
</comment>
<dbReference type="Pfam" id="PF03358">
    <property type="entry name" value="FMN_red"/>
    <property type="match status" value="1"/>
</dbReference>
<accession>T1A5L5</accession>
<dbReference type="EMBL" id="AUZZ01008568">
    <property type="protein sequence ID" value="EQD37120.1"/>
    <property type="molecule type" value="Genomic_DNA"/>
</dbReference>
<dbReference type="PANTHER" id="PTHR30543">
    <property type="entry name" value="CHROMATE REDUCTASE"/>
    <property type="match status" value="1"/>
</dbReference>
<dbReference type="PANTHER" id="PTHR30543:SF21">
    <property type="entry name" value="NAD(P)H-DEPENDENT FMN REDUCTASE LOT6"/>
    <property type="match status" value="1"/>
</dbReference>